<gene>
    <name evidence="1" type="ORF">RM549_14055</name>
</gene>
<proteinExistence type="predicted"/>
<accession>A0ABU3E4Q4</accession>
<dbReference type="Proteomes" id="UP001261624">
    <property type="component" value="Unassembled WGS sequence"/>
</dbReference>
<evidence type="ECO:0000313" key="2">
    <source>
        <dbReference type="Proteomes" id="UP001261624"/>
    </source>
</evidence>
<sequence length="41" mass="4752">MIIQKSKEKMMTSKEATTQTIIRAKEDMDSPKMTAPFLMFL</sequence>
<dbReference type="EMBL" id="JAVRHM010000017">
    <property type="protein sequence ID" value="MDT0690917.1"/>
    <property type="molecule type" value="Genomic_DNA"/>
</dbReference>
<reference evidence="1 2" key="1">
    <citation type="submission" date="2023-09" db="EMBL/GenBank/DDBJ databases">
        <authorList>
            <person name="Rey-Velasco X."/>
        </authorList>
    </citation>
    <scope>NUCLEOTIDE SEQUENCE [LARGE SCALE GENOMIC DNA]</scope>
    <source>
        <strain evidence="1 2">F188</strain>
    </source>
</reference>
<keyword evidence="2" id="KW-1185">Reference proteome</keyword>
<evidence type="ECO:0000313" key="1">
    <source>
        <dbReference type="EMBL" id="MDT0690917.1"/>
    </source>
</evidence>
<organism evidence="1 2">
    <name type="scientific">Autumnicola patrickiae</name>
    <dbReference type="NCBI Taxonomy" id="3075591"/>
    <lineage>
        <taxon>Bacteria</taxon>
        <taxon>Pseudomonadati</taxon>
        <taxon>Bacteroidota</taxon>
        <taxon>Flavobacteriia</taxon>
        <taxon>Flavobacteriales</taxon>
        <taxon>Flavobacteriaceae</taxon>
        <taxon>Autumnicola</taxon>
    </lineage>
</organism>
<dbReference type="RefSeq" id="WP_311685910.1">
    <property type="nucleotide sequence ID" value="NZ_JAVRHM010000017.1"/>
</dbReference>
<comment type="caution">
    <text evidence="1">The sequence shown here is derived from an EMBL/GenBank/DDBJ whole genome shotgun (WGS) entry which is preliminary data.</text>
</comment>
<protein>
    <submittedName>
        <fullName evidence="1">Uncharacterized protein</fullName>
    </submittedName>
</protein>
<name>A0ABU3E4Q4_9FLAO</name>